<reference evidence="1 2" key="1">
    <citation type="journal article" date="2018" name="Nat. Biotechnol.">
        <title>A standardized bacterial taxonomy based on genome phylogeny substantially revises the tree of life.</title>
        <authorList>
            <person name="Parks D.H."/>
            <person name="Chuvochina M."/>
            <person name="Waite D.W."/>
            <person name="Rinke C."/>
            <person name="Skarshewski A."/>
            <person name="Chaumeil P.A."/>
            <person name="Hugenholtz P."/>
        </authorList>
    </citation>
    <scope>NUCLEOTIDE SEQUENCE [LARGE SCALE GENOMIC DNA]</scope>
    <source>
        <strain evidence="1">UBA8733</strain>
    </source>
</reference>
<organism evidence="1 2">
    <name type="scientific">Hyphomonas adhaerens</name>
    <dbReference type="NCBI Taxonomy" id="81029"/>
    <lineage>
        <taxon>Bacteria</taxon>
        <taxon>Pseudomonadati</taxon>
        <taxon>Pseudomonadota</taxon>
        <taxon>Alphaproteobacteria</taxon>
        <taxon>Hyphomonadales</taxon>
        <taxon>Hyphomonadaceae</taxon>
        <taxon>Hyphomonas</taxon>
    </lineage>
</organism>
<evidence type="ECO:0000313" key="2">
    <source>
        <dbReference type="Proteomes" id="UP000259610"/>
    </source>
</evidence>
<comment type="caution">
    <text evidence="1">The sequence shown here is derived from an EMBL/GenBank/DDBJ whole genome shotgun (WGS) entry which is preliminary data.</text>
</comment>
<sequence>MSDTKKKSGGLVLFGVPLVVGLGAVLSFGANLLSFQEMVCSVEFGQPGISDACGAMGFGGKPSRTERLAWQNREAGSCEALRRHIDMFPAGAFRDDAADMLAAMRIEKTDVWEPTQKRLAVFVPGDGSTYADEAAARAAVSGRAETKSAQMCKSFAATASYRFTAATAAATDWQCNASATGYSCDFDGEAICDLSIRHVKEKEVCGST</sequence>
<dbReference type="AlphaFoldDB" id="A0A3B9H1K2"/>
<accession>A0A3B9H1K2</accession>
<protein>
    <submittedName>
        <fullName evidence="1">Uncharacterized protein</fullName>
    </submittedName>
</protein>
<dbReference type="Proteomes" id="UP000259610">
    <property type="component" value="Unassembled WGS sequence"/>
</dbReference>
<evidence type="ECO:0000313" key="1">
    <source>
        <dbReference type="EMBL" id="HAE28144.1"/>
    </source>
</evidence>
<dbReference type="RefSeq" id="WP_272989789.1">
    <property type="nucleotide sequence ID" value="NZ_CAJWRG010000019.1"/>
</dbReference>
<name>A0A3B9H1K2_9PROT</name>
<dbReference type="EMBL" id="DMAN01000298">
    <property type="protein sequence ID" value="HAE28144.1"/>
    <property type="molecule type" value="Genomic_DNA"/>
</dbReference>
<gene>
    <name evidence="1" type="ORF">DCG58_13350</name>
</gene>
<proteinExistence type="predicted"/>